<accession>A0A1D8IK21</accession>
<name>A0A1D8IK21_9GAMM</name>
<dbReference type="EMBL" id="CP017415">
    <property type="protein sequence ID" value="AOU96806.1"/>
    <property type="molecule type" value="Genomic_DNA"/>
</dbReference>
<organism evidence="2 3">
    <name type="scientific">Acidihalobacter yilgarnensis</name>
    <dbReference type="NCBI Taxonomy" id="2819280"/>
    <lineage>
        <taxon>Bacteria</taxon>
        <taxon>Pseudomonadati</taxon>
        <taxon>Pseudomonadota</taxon>
        <taxon>Gammaproteobacteria</taxon>
        <taxon>Chromatiales</taxon>
        <taxon>Ectothiorhodospiraceae</taxon>
        <taxon>Acidihalobacter</taxon>
    </lineage>
</organism>
<dbReference type="KEGG" id="aprs:BI364_01210"/>
<sequence>MRATHGAPGKSSLPDTRHATHRSRAPSVAASRLTPASGRSTLARMNAIPPTPELRLCTCGAQAATRRETRRGADGQDEVIYRVACPVCGQTGPAVPLGDRDEAEVIAEAVAAWNALIARTRPLE</sequence>
<proteinExistence type="predicted"/>
<evidence type="ECO:0000313" key="2">
    <source>
        <dbReference type="EMBL" id="AOU96806.1"/>
    </source>
</evidence>
<evidence type="ECO:0000256" key="1">
    <source>
        <dbReference type="SAM" id="MobiDB-lite"/>
    </source>
</evidence>
<protein>
    <submittedName>
        <fullName evidence="2">Uncharacterized protein</fullName>
    </submittedName>
</protein>
<keyword evidence="3" id="KW-1185">Reference proteome</keyword>
<feature type="region of interest" description="Disordered" evidence="1">
    <location>
        <begin position="1"/>
        <end position="47"/>
    </location>
</feature>
<gene>
    <name evidence="2" type="ORF">BI364_01210</name>
</gene>
<reference evidence="3" key="1">
    <citation type="submission" date="2016-09" db="EMBL/GenBank/DDBJ databases">
        <title>Acidihalobacter prosperus F5.</title>
        <authorList>
            <person name="Khaleque H.N."/>
            <person name="Ramsay J.P."/>
            <person name="Kaksonen A.H."/>
            <person name="Boxall N.J."/>
            <person name="Watkin E.L.J."/>
        </authorList>
    </citation>
    <scope>NUCLEOTIDE SEQUENCE [LARGE SCALE GENOMIC DNA]</scope>
    <source>
        <strain evidence="3">F5</strain>
    </source>
</reference>
<dbReference type="Proteomes" id="UP000095401">
    <property type="component" value="Chromosome"/>
</dbReference>
<dbReference type="AlphaFoldDB" id="A0A1D8IK21"/>
<evidence type="ECO:0000313" key="3">
    <source>
        <dbReference type="Proteomes" id="UP000095401"/>
    </source>
</evidence>
<dbReference type="RefSeq" id="WP_070077199.1">
    <property type="nucleotide sequence ID" value="NZ_CP017415.1"/>
</dbReference>